<sequence length="128" mass="14252">MKIFFLFTALLLTVTGQQCKDAGPNAQLHKKWIHSYEEDADGAEAYRPSGYHFPPARGRRGMEFKADGSFIRYDIAPTDGSLPVPGTWEPVKGEKAVQIKVGGDQPETYRLEIVSLGDSLLKVKRLND</sequence>
<reference evidence="1" key="1">
    <citation type="submission" date="2020-02" db="EMBL/GenBank/DDBJ databases">
        <authorList>
            <person name="Meier V. D."/>
        </authorList>
    </citation>
    <scope>NUCLEOTIDE SEQUENCE</scope>
    <source>
        <strain evidence="1">AVDCRST_MAG56</strain>
    </source>
</reference>
<evidence type="ECO:0000313" key="1">
    <source>
        <dbReference type="EMBL" id="CAA9310075.1"/>
    </source>
</evidence>
<dbReference type="EMBL" id="CADCTQ010000506">
    <property type="protein sequence ID" value="CAA9310075.1"/>
    <property type="molecule type" value="Genomic_DNA"/>
</dbReference>
<gene>
    <name evidence="1" type="ORF">AVDCRST_MAG56-6152</name>
</gene>
<accession>A0A6J4KMD0</accession>
<protein>
    <recommendedName>
        <fullName evidence="2">Lipocalin-like domain-containing protein</fullName>
    </recommendedName>
</protein>
<name>A0A6J4KMD0_9SPHI</name>
<organism evidence="1">
    <name type="scientific">uncultured Cytophagales bacterium</name>
    <dbReference type="NCBI Taxonomy" id="158755"/>
    <lineage>
        <taxon>Bacteria</taxon>
        <taxon>Pseudomonadati</taxon>
        <taxon>Bacteroidota</taxon>
        <taxon>Sphingobacteriia</taxon>
        <taxon>Sphingobacteriales</taxon>
        <taxon>environmental samples</taxon>
    </lineage>
</organism>
<proteinExistence type="predicted"/>
<dbReference type="AlphaFoldDB" id="A0A6J4KMD0"/>
<evidence type="ECO:0008006" key="2">
    <source>
        <dbReference type="Google" id="ProtNLM"/>
    </source>
</evidence>